<protein>
    <recommendedName>
        <fullName evidence="3">Glycosyltransferase</fullName>
    </recommendedName>
</protein>
<gene>
    <name evidence="1" type="ORF">FHX46_003382</name>
</gene>
<dbReference type="Proteomes" id="UP000754495">
    <property type="component" value="Unassembled WGS sequence"/>
</dbReference>
<dbReference type="SUPFAM" id="SSF53756">
    <property type="entry name" value="UDP-Glycosyltransferase/glycogen phosphorylase"/>
    <property type="match status" value="1"/>
</dbReference>
<organism evidence="1 2">
    <name type="scientific">Amycolatopsis viridis</name>
    <dbReference type="NCBI Taxonomy" id="185678"/>
    <lineage>
        <taxon>Bacteria</taxon>
        <taxon>Bacillati</taxon>
        <taxon>Actinomycetota</taxon>
        <taxon>Actinomycetes</taxon>
        <taxon>Pseudonocardiales</taxon>
        <taxon>Pseudonocardiaceae</taxon>
        <taxon>Amycolatopsis</taxon>
    </lineage>
</organism>
<dbReference type="RefSeq" id="WP_167115732.1">
    <property type="nucleotide sequence ID" value="NZ_JAANOU010000001.1"/>
</dbReference>
<dbReference type="EMBL" id="JAANOU010000001">
    <property type="protein sequence ID" value="NIH80852.1"/>
    <property type="molecule type" value="Genomic_DNA"/>
</dbReference>
<dbReference type="Gene3D" id="3.40.50.2000">
    <property type="entry name" value="Glycogen Phosphorylase B"/>
    <property type="match status" value="1"/>
</dbReference>
<evidence type="ECO:0000313" key="1">
    <source>
        <dbReference type="EMBL" id="NIH80852.1"/>
    </source>
</evidence>
<accession>A0ABX0SV56</accession>
<evidence type="ECO:0000313" key="2">
    <source>
        <dbReference type="Proteomes" id="UP000754495"/>
    </source>
</evidence>
<reference evidence="1 2" key="1">
    <citation type="submission" date="2020-03" db="EMBL/GenBank/DDBJ databases">
        <title>Sequencing the genomes of 1000 actinobacteria strains.</title>
        <authorList>
            <person name="Klenk H.-P."/>
        </authorList>
    </citation>
    <scope>NUCLEOTIDE SEQUENCE [LARGE SCALE GENOMIC DNA]</scope>
    <source>
        <strain evidence="1 2">DSM 45668</strain>
    </source>
</reference>
<name>A0ABX0SV56_9PSEU</name>
<proteinExistence type="predicted"/>
<evidence type="ECO:0008006" key="3">
    <source>
        <dbReference type="Google" id="ProtNLM"/>
    </source>
</evidence>
<comment type="caution">
    <text evidence="1">The sequence shown here is derived from an EMBL/GenBank/DDBJ whole genome shotgun (WGS) entry which is preliminary data.</text>
</comment>
<keyword evidence="2" id="KW-1185">Reference proteome</keyword>
<dbReference type="Pfam" id="PF13692">
    <property type="entry name" value="Glyco_trans_1_4"/>
    <property type="match status" value="1"/>
</dbReference>
<sequence length="314" mass="32250">MTALFTEPPRVRLDCAATVDGLASVLEHAAAALADARQIRLARPGEPADVVHTVGEAGPGRTPGPAHRVHTVDRVLLDRRGLAAPTGWVHRQRRFTRGAETWLVHGRTAARVLVASGVVDGARLHELPVVAPPPGRTTGDRDRSSVRARLGIAPGVVLVVGCEPGPGLSVPGWADTIRALHRTDVRVIRHGTGSALPFDELLVAADLFVAAGLGLTACNPGAAAVAAGIPLVAATSDSAAELVRFGRTGLVVPPHAAAIAGAVQAVLDGALPRRDRRPPASAADAQLPALAHGLLGAYHRALGTPRAPVAWSGS</sequence>